<evidence type="ECO:0000313" key="1">
    <source>
        <dbReference type="EMBL" id="KIJ25935.1"/>
    </source>
</evidence>
<sequence length="233" mass="25674">MYHLIWNNNGGTYPCNAALLCVEAAELWNKTFFYVMARGTASMAAAPAVRYLLAVTGVVVSALKMYRPERWVEQHTHTATHSQTAGERYPSAAVSTAITYSLSPSMQPHNGTLTSQVTTTLKVYAAAPQIITERYHCHDASYPFEVPLYATTIIIQTWGLLAYGHYSTYRIASASCMSMVPCSCWAEPGNGMRYAPDGCQPRGPVRGTSIGRAYVDGSDFHLDFLGMLYVDKF</sequence>
<organism evidence="1 2">
    <name type="scientific">Sphaerobolus stellatus (strain SS14)</name>
    <dbReference type="NCBI Taxonomy" id="990650"/>
    <lineage>
        <taxon>Eukaryota</taxon>
        <taxon>Fungi</taxon>
        <taxon>Dikarya</taxon>
        <taxon>Basidiomycota</taxon>
        <taxon>Agaricomycotina</taxon>
        <taxon>Agaricomycetes</taxon>
        <taxon>Phallomycetidae</taxon>
        <taxon>Geastrales</taxon>
        <taxon>Sphaerobolaceae</taxon>
        <taxon>Sphaerobolus</taxon>
    </lineage>
</organism>
<proteinExistence type="predicted"/>
<dbReference type="Proteomes" id="UP000054279">
    <property type="component" value="Unassembled WGS sequence"/>
</dbReference>
<evidence type="ECO:0000313" key="2">
    <source>
        <dbReference type="Proteomes" id="UP000054279"/>
    </source>
</evidence>
<dbReference type="HOGENOM" id="CLU_1190537_0_0_1"/>
<protein>
    <submittedName>
        <fullName evidence="1">Uncharacterized protein</fullName>
    </submittedName>
</protein>
<accession>A0A0C9UL58</accession>
<dbReference type="AlphaFoldDB" id="A0A0C9UL58"/>
<gene>
    <name evidence="1" type="ORF">M422DRAFT_55746</name>
</gene>
<reference evidence="1 2" key="1">
    <citation type="submission" date="2014-06" db="EMBL/GenBank/DDBJ databases">
        <title>Evolutionary Origins and Diversification of the Mycorrhizal Mutualists.</title>
        <authorList>
            <consortium name="DOE Joint Genome Institute"/>
            <consortium name="Mycorrhizal Genomics Consortium"/>
            <person name="Kohler A."/>
            <person name="Kuo A."/>
            <person name="Nagy L.G."/>
            <person name="Floudas D."/>
            <person name="Copeland A."/>
            <person name="Barry K.W."/>
            <person name="Cichocki N."/>
            <person name="Veneault-Fourrey C."/>
            <person name="LaButti K."/>
            <person name="Lindquist E.A."/>
            <person name="Lipzen A."/>
            <person name="Lundell T."/>
            <person name="Morin E."/>
            <person name="Murat C."/>
            <person name="Riley R."/>
            <person name="Ohm R."/>
            <person name="Sun H."/>
            <person name="Tunlid A."/>
            <person name="Henrissat B."/>
            <person name="Grigoriev I.V."/>
            <person name="Hibbett D.S."/>
            <person name="Martin F."/>
        </authorList>
    </citation>
    <scope>NUCLEOTIDE SEQUENCE [LARGE SCALE GENOMIC DNA]</scope>
    <source>
        <strain evidence="1 2">SS14</strain>
    </source>
</reference>
<dbReference type="EMBL" id="KN837392">
    <property type="protein sequence ID" value="KIJ25935.1"/>
    <property type="molecule type" value="Genomic_DNA"/>
</dbReference>
<name>A0A0C9UL58_SPHS4</name>
<keyword evidence="2" id="KW-1185">Reference proteome</keyword>